<evidence type="ECO:0000256" key="1">
    <source>
        <dbReference type="SAM" id="Phobius"/>
    </source>
</evidence>
<dbReference type="EMBL" id="KV441553">
    <property type="protein sequence ID" value="OAG04337.1"/>
    <property type="molecule type" value="Genomic_DNA"/>
</dbReference>
<keyword evidence="1" id="KW-0812">Transmembrane</keyword>
<gene>
    <name evidence="2" type="ORF">CC84DRAFT_787873</name>
</gene>
<keyword evidence="1" id="KW-0472">Membrane</keyword>
<dbReference type="OrthoDB" id="3796518at2759"/>
<dbReference type="RefSeq" id="XP_018034702.1">
    <property type="nucleotide sequence ID" value="XM_018187390.1"/>
</dbReference>
<feature type="transmembrane region" description="Helical" evidence="1">
    <location>
        <begin position="96"/>
        <end position="116"/>
    </location>
</feature>
<feature type="transmembrane region" description="Helical" evidence="1">
    <location>
        <begin position="128"/>
        <end position="148"/>
    </location>
</feature>
<proteinExistence type="predicted"/>
<accession>A0A177CC20</accession>
<organism evidence="2 3">
    <name type="scientific">Paraphaeosphaeria sporulosa</name>
    <dbReference type="NCBI Taxonomy" id="1460663"/>
    <lineage>
        <taxon>Eukaryota</taxon>
        <taxon>Fungi</taxon>
        <taxon>Dikarya</taxon>
        <taxon>Ascomycota</taxon>
        <taxon>Pezizomycotina</taxon>
        <taxon>Dothideomycetes</taxon>
        <taxon>Pleosporomycetidae</taxon>
        <taxon>Pleosporales</taxon>
        <taxon>Massarineae</taxon>
        <taxon>Didymosphaeriaceae</taxon>
        <taxon>Paraphaeosphaeria</taxon>
    </lineage>
</organism>
<evidence type="ECO:0000313" key="3">
    <source>
        <dbReference type="Proteomes" id="UP000077069"/>
    </source>
</evidence>
<dbReference type="Proteomes" id="UP000077069">
    <property type="component" value="Unassembled WGS sequence"/>
</dbReference>
<dbReference type="GeneID" id="28770876"/>
<dbReference type="AlphaFoldDB" id="A0A177CC20"/>
<keyword evidence="3" id="KW-1185">Reference proteome</keyword>
<evidence type="ECO:0000313" key="2">
    <source>
        <dbReference type="EMBL" id="OAG04337.1"/>
    </source>
</evidence>
<protein>
    <submittedName>
        <fullName evidence="2">Uncharacterized protein</fullName>
    </submittedName>
</protein>
<sequence>MTFDYEYSPRPPEITAKDPWISRHEFEEIVKSCITPCWLGSFPTLLGIHDCACPEDNATRLVDALPKRDSEFMIHSASDDGNYVWGIHARYVVSSFYVFSIHFAILGITVGLWVWWQRNHPGDLQGASVPVTVAGICISTFWASTGILKGLR</sequence>
<dbReference type="InParanoid" id="A0A177CC20"/>
<keyword evidence="1" id="KW-1133">Transmembrane helix</keyword>
<name>A0A177CC20_9PLEO</name>
<reference evidence="2 3" key="1">
    <citation type="submission" date="2016-05" db="EMBL/GenBank/DDBJ databases">
        <title>Comparative analysis of secretome profiles of manganese(II)-oxidizing ascomycete fungi.</title>
        <authorList>
            <consortium name="DOE Joint Genome Institute"/>
            <person name="Zeiner C.A."/>
            <person name="Purvine S.O."/>
            <person name="Zink E.M."/>
            <person name="Wu S."/>
            <person name="Pasa-Tolic L."/>
            <person name="Chaput D.L."/>
            <person name="Haridas S."/>
            <person name="Grigoriev I.V."/>
            <person name="Santelli C.M."/>
            <person name="Hansel C.M."/>
        </authorList>
    </citation>
    <scope>NUCLEOTIDE SEQUENCE [LARGE SCALE GENOMIC DNA]</scope>
    <source>
        <strain evidence="2 3">AP3s5-JAC2a</strain>
    </source>
</reference>